<gene>
    <name evidence="11" type="ORF">DGYR_LOCUS9852</name>
</gene>
<accession>A0A7I8W1C1</accession>
<keyword evidence="12" id="KW-1185">Reference proteome</keyword>
<dbReference type="GO" id="GO:0045893">
    <property type="term" value="P:positive regulation of DNA-templated transcription"/>
    <property type="evidence" value="ECO:0007669"/>
    <property type="project" value="TreeGrafter"/>
</dbReference>
<keyword evidence="9" id="KW-0968">Cytoplasmic vesicle</keyword>
<evidence type="ECO:0000256" key="9">
    <source>
        <dbReference type="ARBA" id="ARBA00023329"/>
    </source>
</evidence>
<proteinExistence type="predicted"/>
<evidence type="ECO:0000256" key="1">
    <source>
        <dbReference type="ARBA" id="ARBA00004419"/>
    </source>
</evidence>
<evidence type="ECO:0000256" key="6">
    <source>
        <dbReference type="ARBA" id="ARBA00023159"/>
    </source>
</evidence>
<evidence type="ECO:0000256" key="3">
    <source>
        <dbReference type="ARBA" id="ARBA00022490"/>
    </source>
</evidence>
<keyword evidence="4" id="KW-0072">Autophagy</keyword>
<dbReference type="EMBL" id="CAJFCJ010000015">
    <property type="protein sequence ID" value="CAD5121978.1"/>
    <property type="molecule type" value="Genomic_DNA"/>
</dbReference>
<dbReference type="GO" id="GO:0031410">
    <property type="term" value="C:cytoplasmic vesicle"/>
    <property type="evidence" value="ECO:0007669"/>
    <property type="project" value="UniProtKB-KW"/>
</dbReference>
<evidence type="ECO:0000256" key="7">
    <source>
        <dbReference type="ARBA" id="ARBA00023163"/>
    </source>
</evidence>
<dbReference type="GO" id="GO:0005829">
    <property type="term" value="C:cytosol"/>
    <property type="evidence" value="ECO:0007669"/>
    <property type="project" value="UniProtKB-SubCell"/>
</dbReference>
<dbReference type="Pfam" id="PF14839">
    <property type="entry name" value="DOR"/>
    <property type="match status" value="1"/>
</dbReference>
<evidence type="ECO:0000256" key="2">
    <source>
        <dbReference type="ARBA" id="ARBA00004514"/>
    </source>
</evidence>
<evidence type="ECO:0000256" key="4">
    <source>
        <dbReference type="ARBA" id="ARBA00023006"/>
    </source>
</evidence>
<keyword evidence="3" id="KW-0963">Cytoplasm</keyword>
<dbReference type="InterPro" id="IPR029431">
    <property type="entry name" value="TP53INP"/>
</dbReference>
<comment type="caution">
    <text evidence="11">The sequence shown here is derived from an EMBL/GenBank/DDBJ whole genome shotgun (WGS) entry which is preliminary data.</text>
</comment>
<dbReference type="GO" id="GO:0000045">
    <property type="term" value="P:autophagosome assembly"/>
    <property type="evidence" value="ECO:0007669"/>
    <property type="project" value="TreeGrafter"/>
</dbReference>
<dbReference type="OrthoDB" id="10041339at2759"/>
<keyword evidence="8" id="KW-0539">Nucleus</keyword>
<sequence>MFSALTNLIWTDNTEEQVNKNLDLYEEELDGEWILVDVDHPDTDTSNSSMAAMDESWLVTPPACFNADSTEVLQLATSPIENLLIEHPSMSVYGRLSSPARRSQTPPQRLHLVPIREGCSKSLRTSTSKDVHQISKVDIIEQKKKRKKETQYWSRKSLNLRNKIVNSGRSRNKSRRY</sequence>
<dbReference type="Proteomes" id="UP000549394">
    <property type="component" value="Unassembled WGS sequence"/>
</dbReference>
<organism evidence="11 12">
    <name type="scientific">Dimorphilus gyrociliatus</name>
    <dbReference type="NCBI Taxonomy" id="2664684"/>
    <lineage>
        <taxon>Eukaryota</taxon>
        <taxon>Metazoa</taxon>
        <taxon>Spiralia</taxon>
        <taxon>Lophotrochozoa</taxon>
        <taxon>Annelida</taxon>
        <taxon>Polychaeta</taxon>
        <taxon>Polychaeta incertae sedis</taxon>
        <taxon>Dinophilidae</taxon>
        <taxon>Dimorphilus</taxon>
    </lineage>
</organism>
<name>A0A7I8W1C1_9ANNE</name>
<dbReference type="PANTHER" id="PTHR31671">
    <property type="entry name" value="DIABETES AND OBESITY REGULATED, ISOFORM G"/>
    <property type="match status" value="1"/>
</dbReference>
<dbReference type="GO" id="GO:0005776">
    <property type="term" value="C:autophagosome"/>
    <property type="evidence" value="ECO:0007669"/>
    <property type="project" value="UniProtKB-SubCell"/>
</dbReference>
<dbReference type="AlphaFoldDB" id="A0A7I8W1C1"/>
<keyword evidence="7" id="KW-0804">Transcription</keyword>
<comment type="subcellular location">
    <subcellularLocation>
        <location evidence="2">Cytoplasm</location>
        <location evidence="2">Cytosol</location>
    </subcellularLocation>
    <subcellularLocation>
        <location evidence="1">Cytoplasmic vesicle</location>
        <location evidence="1">Autophagosome</location>
    </subcellularLocation>
    <subcellularLocation>
        <location evidence="10">Nucleus</location>
        <location evidence="10">Nuclear body</location>
    </subcellularLocation>
</comment>
<keyword evidence="5" id="KW-0805">Transcription regulation</keyword>
<evidence type="ECO:0000256" key="10">
    <source>
        <dbReference type="ARBA" id="ARBA00034306"/>
    </source>
</evidence>
<dbReference type="GO" id="GO:0016604">
    <property type="term" value="C:nuclear body"/>
    <property type="evidence" value="ECO:0007669"/>
    <property type="project" value="UniProtKB-SubCell"/>
</dbReference>
<reference evidence="11 12" key="1">
    <citation type="submission" date="2020-08" db="EMBL/GenBank/DDBJ databases">
        <authorList>
            <person name="Hejnol A."/>
        </authorList>
    </citation>
    <scope>NUCLEOTIDE SEQUENCE [LARGE SCALE GENOMIC DNA]</scope>
</reference>
<evidence type="ECO:0000313" key="12">
    <source>
        <dbReference type="Proteomes" id="UP000549394"/>
    </source>
</evidence>
<evidence type="ECO:0000256" key="5">
    <source>
        <dbReference type="ARBA" id="ARBA00023015"/>
    </source>
</evidence>
<dbReference type="PANTHER" id="PTHR31671:SF3">
    <property type="entry name" value="DIABETES AND OBESITY REGULATED, ISOFORM G"/>
    <property type="match status" value="1"/>
</dbReference>
<protein>
    <submittedName>
        <fullName evidence="11">Uncharacterized protein</fullName>
    </submittedName>
</protein>
<evidence type="ECO:0000313" key="11">
    <source>
        <dbReference type="EMBL" id="CAD5121978.1"/>
    </source>
</evidence>
<keyword evidence="6" id="KW-0010">Activator</keyword>
<evidence type="ECO:0000256" key="8">
    <source>
        <dbReference type="ARBA" id="ARBA00023242"/>
    </source>
</evidence>